<keyword evidence="2" id="KW-0812">Transmembrane</keyword>
<dbReference type="PANTHER" id="PTHR31676">
    <property type="entry name" value="T31J12.3 PROTEIN-RELATED"/>
    <property type="match status" value="1"/>
</dbReference>
<dbReference type="InterPro" id="IPR036758">
    <property type="entry name" value="At5g01610-like"/>
</dbReference>
<sequence length="185" mass="20931">MSTQKPHLLHLLIFIIITLTTTSISTNPPTVYELLPKFGLPSGLLPNNVKSYSLSEDGSFEVELDKTCYIDFDYKVYYDKKITGTLKYGSISNLDGIQVKRFFLWLGVDEISVDLPPSDNIYFQVGLINKKLDVDQFETVHACGDKVTKGDGSDYQSWKRVLKLPTPVEEIEIHIGLATTINFKY</sequence>
<dbReference type="Proteomes" id="UP001237642">
    <property type="component" value="Unassembled WGS sequence"/>
</dbReference>
<dbReference type="SUPFAM" id="SSF141562">
    <property type="entry name" value="At5g01610-like"/>
    <property type="match status" value="1"/>
</dbReference>
<dbReference type="Gene3D" id="2.30.240.10">
    <property type="entry name" value="At5g01610-like"/>
    <property type="match status" value="1"/>
</dbReference>
<feature type="chain" id="PRO_5042248932" evidence="1">
    <location>
        <begin position="24"/>
        <end position="185"/>
    </location>
</feature>
<dbReference type="InterPro" id="IPR007493">
    <property type="entry name" value="DUF538"/>
</dbReference>
<evidence type="ECO:0000256" key="1">
    <source>
        <dbReference type="SAM" id="SignalP"/>
    </source>
</evidence>
<proteinExistence type="predicted"/>
<keyword evidence="1" id="KW-0732">Signal</keyword>
<dbReference type="Pfam" id="PF04398">
    <property type="entry name" value="DUF538"/>
    <property type="match status" value="1"/>
</dbReference>
<reference evidence="2" key="2">
    <citation type="submission" date="2023-05" db="EMBL/GenBank/DDBJ databases">
        <authorList>
            <person name="Schelkunov M.I."/>
        </authorList>
    </citation>
    <scope>NUCLEOTIDE SEQUENCE</scope>
    <source>
        <strain evidence="2">Hsosn_3</strain>
        <tissue evidence="2">Leaf</tissue>
    </source>
</reference>
<feature type="signal peptide" evidence="1">
    <location>
        <begin position="1"/>
        <end position="23"/>
    </location>
</feature>
<dbReference type="EMBL" id="JAUIZM010000004">
    <property type="protein sequence ID" value="KAK1390740.1"/>
    <property type="molecule type" value="Genomic_DNA"/>
</dbReference>
<keyword evidence="3" id="KW-1185">Reference proteome</keyword>
<gene>
    <name evidence="2" type="ORF">POM88_018918</name>
</gene>
<comment type="caution">
    <text evidence="2">The sequence shown here is derived from an EMBL/GenBank/DDBJ whole genome shotgun (WGS) entry which is preliminary data.</text>
</comment>
<accession>A0AAD8IRY5</accession>
<protein>
    <submittedName>
        <fullName evidence="2">Transmembrane protein</fullName>
    </submittedName>
</protein>
<organism evidence="2 3">
    <name type="scientific">Heracleum sosnowskyi</name>
    <dbReference type="NCBI Taxonomy" id="360622"/>
    <lineage>
        <taxon>Eukaryota</taxon>
        <taxon>Viridiplantae</taxon>
        <taxon>Streptophyta</taxon>
        <taxon>Embryophyta</taxon>
        <taxon>Tracheophyta</taxon>
        <taxon>Spermatophyta</taxon>
        <taxon>Magnoliopsida</taxon>
        <taxon>eudicotyledons</taxon>
        <taxon>Gunneridae</taxon>
        <taxon>Pentapetalae</taxon>
        <taxon>asterids</taxon>
        <taxon>campanulids</taxon>
        <taxon>Apiales</taxon>
        <taxon>Apiaceae</taxon>
        <taxon>Apioideae</taxon>
        <taxon>apioid superclade</taxon>
        <taxon>Tordylieae</taxon>
        <taxon>Tordyliinae</taxon>
        <taxon>Heracleum</taxon>
    </lineage>
</organism>
<evidence type="ECO:0000313" key="2">
    <source>
        <dbReference type="EMBL" id="KAK1390740.1"/>
    </source>
</evidence>
<keyword evidence="2" id="KW-0472">Membrane</keyword>
<dbReference type="PANTHER" id="PTHR31676:SF71">
    <property type="entry name" value="EXPRESSED PROTEIN"/>
    <property type="match status" value="1"/>
</dbReference>
<name>A0AAD8IRY5_9APIA</name>
<dbReference type="AlphaFoldDB" id="A0AAD8IRY5"/>
<evidence type="ECO:0000313" key="3">
    <source>
        <dbReference type="Proteomes" id="UP001237642"/>
    </source>
</evidence>
<reference evidence="2" key="1">
    <citation type="submission" date="2023-02" db="EMBL/GenBank/DDBJ databases">
        <title>Genome of toxic invasive species Heracleum sosnowskyi carries increased number of genes despite the absence of recent whole-genome duplications.</title>
        <authorList>
            <person name="Schelkunov M."/>
            <person name="Shtratnikova V."/>
            <person name="Makarenko M."/>
            <person name="Klepikova A."/>
            <person name="Omelchenko D."/>
            <person name="Novikova G."/>
            <person name="Obukhova E."/>
            <person name="Bogdanov V."/>
            <person name="Penin A."/>
            <person name="Logacheva M."/>
        </authorList>
    </citation>
    <scope>NUCLEOTIDE SEQUENCE</scope>
    <source>
        <strain evidence="2">Hsosn_3</strain>
        <tissue evidence="2">Leaf</tissue>
    </source>
</reference>